<evidence type="ECO:0000313" key="1">
    <source>
        <dbReference type="EMBL" id="PON99835.1"/>
    </source>
</evidence>
<dbReference type="Proteomes" id="UP000237000">
    <property type="component" value="Unassembled WGS sequence"/>
</dbReference>
<reference evidence="2" key="1">
    <citation type="submission" date="2016-06" db="EMBL/GenBank/DDBJ databases">
        <title>Parallel loss of symbiosis genes in relatives of nitrogen-fixing non-legume Parasponia.</title>
        <authorList>
            <person name="Van Velzen R."/>
            <person name="Holmer R."/>
            <person name="Bu F."/>
            <person name="Rutten L."/>
            <person name="Van Zeijl A."/>
            <person name="Liu W."/>
            <person name="Santuari L."/>
            <person name="Cao Q."/>
            <person name="Sharma T."/>
            <person name="Shen D."/>
            <person name="Roswanjaya Y."/>
            <person name="Wardhani T."/>
            <person name="Kalhor M.S."/>
            <person name="Jansen J."/>
            <person name="Van den Hoogen J."/>
            <person name="Gungor B."/>
            <person name="Hartog M."/>
            <person name="Hontelez J."/>
            <person name="Verver J."/>
            <person name="Yang W.-C."/>
            <person name="Schijlen E."/>
            <person name="Repin R."/>
            <person name="Schilthuizen M."/>
            <person name="Schranz E."/>
            <person name="Heidstra R."/>
            <person name="Miyata K."/>
            <person name="Fedorova E."/>
            <person name="Kohlen W."/>
            <person name="Bisseling T."/>
            <person name="Smit S."/>
            <person name="Geurts R."/>
        </authorList>
    </citation>
    <scope>NUCLEOTIDE SEQUENCE [LARGE SCALE GENOMIC DNA]</scope>
    <source>
        <strain evidence="2">cv. RG33-2</strain>
    </source>
</reference>
<name>A0A2P5FPV8_TREOI</name>
<keyword evidence="2" id="KW-1185">Reference proteome</keyword>
<evidence type="ECO:0000313" key="2">
    <source>
        <dbReference type="Proteomes" id="UP000237000"/>
    </source>
</evidence>
<accession>A0A2P5FPV8</accession>
<dbReference type="InParanoid" id="A0A2P5FPV8"/>
<dbReference type="AlphaFoldDB" id="A0A2P5FPV8"/>
<gene>
    <name evidence="1" type="ORF">TorRG33x02_042530</name>
</gene>
<dbReference type="EMBL" id="JXTC01000016">
    <property type="protein sequence ID" value="PON99835.1"/>
    <property type="molecule type" value="Genomic_DNA"/>
</dbReference>
<comment type="caution">
    <text evidence="1">The sequence shown here is derived from an EMBL/GenBank/DDBJ whole genome shotgun (WGS) entry which is preliminary data.</text>
</comment>
<sequence>MRSFIASINESSNYIEIDMLSDFIELTCYQILLSLQIRLQKIL</sequence>
<organism evidence="1 2">
    <name type="scientific">Trema orientale</name>
    <name type="common">Charcoal tree</name>
    <name type="synonym">Celtis orientalis</name>
    <dbReference type="NCBI Taxonomy" id="63057"/>
    <lineage>
        <taxon>Eukaryota</taxon>
        <taxon>Viridiplantae</taxon>
        <taxon>Streptophyta</taxon>
        <taxon>Embryophyta</taxon>
        <taxon>Tracheophyta</taxon>
        <taxon>Spermatophyta</taxon>
        <taxon>Magnoliopsida</taxon>
        <taxon>eudicotyledons</taxon>
        <taxon>Gunneridae</taxon>
        <taxon>Pentapetalae</taxon>
        <taxon>rosids</taxon>
        <taxon>fabids</taxon>
        <taxon>Rosales</taxon>
        <taxon>Cannabaceae</taxon>
        <taxon>Trema</taxon>
    </lineage>
</organism>
<proteinExistence type="predicted"/>
<protein>
    <submittedName>
        <fullName evidence="1">Uncharacterized protein</fullName>
    </submittedName>
</protein>